<proteinExistence type="inferred from homology"/>
<comment type="similarity">
    <text evidence="1">Belongs to the GAMAD family.</text>
</comment>
<name>A0ABN8B2G1_CHISP</name>
<dbReference type="Gene3D" id="3.30.450.30">
    <property type="entry name" value="Dynein light chain 2a, cytoplasmic"/>
    <property type="match status" value="1"/>
</dbReference>
<reference evidence="3" key="1">
    <citation type="submission" date="2021-12" db="EMBL/GenBank/DDBJ databases">
        <authorList>
            <person name="King R."/>
        </authorList>
    </citation>
    <scope>NUCLEOTIDE SEQUENCE</scope>
</reference>
<keyword evidence="4" id="KW-1185">Reference proteome</keyword>
<dbReference type="EMBL" id="OU963915">
    <property type="protein sequence ID" value="CAH0403189.1"/>
    <property type="molecule type" value="Genomic_DNA"/>
</dbReference>
<dbReference type="Proteomes" id="UP001153292">
    <property type="component" value="Chromosome 22"/>
</dbReference>
<gene>
    <name evidence="3" type="ORF">CHILSU_LOCUS6456</name>
</gene>
<evidence type="ECO:0000259" key="2">
    <source>
        <dbReference type="Pfam" id="PF03259"/>
    </source>
</evidence>
<evidence type="ECO:0000313" key="4">
    <source>
        <dbReference type="Proteomes" id="UP001153292"/>
    </source>
</evidence>
<feature type="domain" description="Roadblock/LAMTOR2" evidence="2">
    <location>
        <begin position="25"/>
        <end position="106"/>
    </location>
</feature>
<dbReference type="SUPFAM" id="SSF103196">
    <property type="entry name" value="Roadblock/LC7 domain"/>
    <property type="match status" value="1"/>
</dbReference>
<dbReference type="InterPro" id="IPR004942">
    <property type="entry name" value="Roadblock/LAMTOR2_dom"/>
</dbReference>
<evidence type="ECO:0000256" key="1">
    <source>
        <dbReference type="ARBA" id="ARBA00007191"/>
    </source>
</evidence>
<dbReference type="PANTHER" id="PTHR10779">
    <property type="entry name" value="DYNEIN LIGHT CHAIN ROADBLOCK"/>
    <property type="match status" value="1"/>
</dbReference>
<dbReference type="Pfam" id="PF03259">
    <property type="entry name" value="Robl_LC7"/>
    <property type="match status" value="1"/>
</dbReference>
<accession>A0ABN8B2G1</accession>
<protein>
    <recommendedName>
        <fullName evidence="2">Roadblock/LAMTOR2 domain-containing protein</fullName>
    </recommendedName>
</protein>
<sequence>MSRSSNKIDDLNLIQGPIAKKAMTRINENGNVVGTIIVNCEGFPETTTLDSLTAATYSTHMRNLSHYASNALKEIDVLDELVVLRLVSKKTEAVVAPDHEFHLIVVMRRT</sequence>
<evidence type="ECO:0000313" key="3">
    <source>
        <dbReference type="EMBL" id="CAH0403189.1"/>
    </source>
</evidence>
<organism evidence="3 4">
    <name type="scientific">Chilo suppressalis</name>
    <name type="common">Asiatic rice borer moth</name>
    <dbReference type="NCBI Taxonomy" id="168631"/>
    <lineage>
        <taxon>Eukaryota</taxon>
        <taxon>Metazoa</taxon>
        <taxon>Ecdysozoa</taxon>
        <taxon>Arthropoda</taxon>
        <taxon>Hexapoda</taxon>
        <taxon>Insecta</taxon>
        <taxon>Pterygota</taxon>
        <taxon>Neoptera</taxon>
        <taxon>Endopterygota</taxon>
        <taxon>Lepidoptera</taxon>
        <taxon>Glossata</taxon>
        <taxon>Ditrysia</taxon>
        <taxon>Pyraloidea</taxon>
        <taxon>Crambidae</taxon>
        <taxon>Crambinae</taxon>
        <taxon>Chilo</taxon>
    </lineage>
</organism>